<dbReference type="AlphaFoldDB" id="A0A1Z2KVY8"/>
<dbReference type="EMBL" id="CP021744">
    <property type="protein sequence ID" value="ARZ66176.1"/>
    <property type="molecule type" value="Genomic_DNA"/>
</dbReference>
<evidence type="ECO:0000256" key="1">
    <source>
        <dbReference type="SAM" id="SignalP"/>
    </source>
</evidence>
<dbReference type="RefSeq" id="WP_087924836.1">
    <property type="nucleotide sequence ID" value="NZ_CP021744.1"/>
</dbReference>
<proteinExistence type="predicted"/>
<feature type="signal peptide" evidence="1">
    <location>
        <begin position="1"/>
        <end position="34"/>
    </location>
</feature>
<keyword evidence="1" id="KW-0732">Signal</keyword>
<name>A0A1Z2KVY8_9ACTN</name>
<dbReference type="OrthoDB" id="4226951at2"/>
<reference evidence="2 3" key="1">
    <citation type="submission" date="2017-06" db="EMBL/GenBank/DDBJ databases">
        <title>Streptomyces albireticuli Genome sequencing and assembly.</title>
        <authorList>
            <person name="Wang Y."/>
            <person name="Du B."/>
            <person name="Ding Y."/>
            <person name="Liu H."/>
            <person name="Hou Q."/>
            <person name="Liu K."/>
            <person name="Yao L."/>
            <person name="Wang C."/>
        </authorList>
    </citation>
    <scope>NUCLEOTIDE SEQUENCE [LARGE SCALE GENOMIC DNA]</scope>
    <source>
        <strain evidence="2 3">MDJK11</strain>
    </source>
</reference>
<dbReference type="Proteomes" id="UP000195755">
    <property type="component" value="Chromosome"/>
</dbReference>
<feature type="chain" id="PRO_5013209901" description="Secreted protein" evidence="1">
    <location>
        <begin position="35"/>
        <end position="152"/>
    </location>
</feature>
<evidence type="ECO:0008006" key="4">
    <source>
        <dbReference type="Google" id="ProtNLM"/>
    </source>
</evidence>
<accession>A0A1Z2KVY8</accession>
<gene>
    <name evidence="2" type="ORF">SMD11_0510</name>
</gene>
<sequence length="152" mass="16295">MDLTGKRRAHGRKAWTAALLSLGILAVGAPAVVAEPAGGTGTAATCGLRNQRHQDNLGNTFTLDLFCDNLATDVLGRSAFNAPVTGRLKLSPSWFVCWTEGEAPPGQTKIWYYTQGDEVVTQPGLKAWGVVPARVVQTPRHPYPGVPRCAWV</sequence>
<evidence type="ECO:0000313" key="2">
    <source>
        <dbReference type="EMBL" id="ARZ66176.1"/>
    </source>
</evidence>
<evidence type="ECO:0000313" key="3">
    <source>
        <dbReference type="Proteomes" id="UP000195755"/>
    </source>
</evidence>
<organism evidence="2 3">
    <name type="scientific">Streptomyces albireticuli</name>
    <dbReference type="NCBI Taxonomy" id="1940"/>
    <lineage>
        <taxon>Bacteria</taxon>
        <taxon>Bacillati</taxon>
        <taxon>Actinomycetota</taxon>
        <taxon>Actinomycetes</taxon>
        <taxon>Kitasatosporales</taxon>
        <taxon>Streptomycetaceae</taxon>
        <taxon>Streptomyces</taxon>
    </lineage>
</organism>
<protein>
    <recommendedName>
        <fullName evidence="4">Secreted protein</fullName>
    </recommendedName>
</protein>
<dbReference type="KEGG" id="salj:SMD11_0510"/>